<comment type="similarity">
    <text evidence="1">Belongs to the cyclin family.</text>
</comment>
<name>A0A672GZ81_SALFA</name>
<dbReference type="SUPFAM" id="SSF47954">
    <property type="entry name" value="Cyclin-like"/>
    <property type="match status" value="1"/>
</dbReference>
<dbReference type="Pfam" id="PF00134">
    <property type="entry name" value="Cyclin_N"/>
    <property type="match status" value="1"/>
</dbReference>
<dbReference type="InterPro" id="IPR006671">
    <property type="entry name" value="Cyclin_N"/>
</dbReference>
<keyword evidence="8" id="KW-1185">Reference proteome</keyword>
<reference evidence="7" key="3">
    <citation type="submission" date="2025-09" db="UniProtKB">
        <authorList>
            <consortium name="Ensembl"/>
        </authorList>
    </citation>
    <scope>IDENTIFICATION</scope>
</reference>
<keyword evidence="4" id="KW-0131">Cell cycle</keyword>
<evidence type="ECO:0000313" key="7">
    <source>
        <dbReference type="Ensembl" id="ENSSFAP00005023547.1"/>
    </source>
</evidence>
<dbReference type="GO" id="GO:0051301">
    <property type="term" value="P:cell division"/>
    <property type="evidence" value="ECO:0007669"/>
    <property type="project" value="UniProtKB-KW"/>
</dbReference>
<feature type="domain" description="Cyclin N-terminal" evidence="6">
    <location>
        <begin position="432"/>
        <end position="523"/>
    </location>
</feature>
<evidence type="ECO:0000256" key="4">
    <source>
        <dbReference type="ARBA" id="ARBA00023306"/>
    </source>
</evidence>
<dbReference type="CDD" id="cd20602">
    <property type="entry name" value="CYCLIN_CABLES1"/>
    <property type="match status" value="1"/>
</dbReference>
<dbReference type="AlphaFoldDB" id="A0A672GZ81"/>
<dbReference type="FunFam" id="1.10.472.10:FF:000020">
    <property type="entry name" value="CDK5 and ABL1 enzyme substrate 1"/>
    <property type="match status" value="1"/>
</dbReference>
<reference evidence="7" key="1">
    <citation type="submission" date="2019-06" db="EMBL/GenBank/DDBJ databases">
        <authorList>
            <consortium name="Wellcome Sanger Institute Data Sharing"/>
        </authorList>
    </citation>
    <scope>NUCLEOTIDE SEQUENCE [LARGE SCALE GENOMIC DNA]</scope>
</reference>
<feature type="compositionally biased region" description="Acidic residues" evidence="5">
    <location>
        <begin position="52"/>
        <end position="62"/>
    </location>
</feature>
<organism evidence="7 8">
    <name type="scientific">Salarias fasciatus</name>
    <name type="common">Jewelled blenny</name>
    <name type="synonym">Blennius fasciatus</name>
    <dbReference type="NCBI Taxonomy" id="181472"/>
    <lineage>
        <taxon>Eukaryota</taxon>
        <taxon>Metazoa</taxon>
        <taxon>Chordata</taxon>
        <taxon>Craniata</taxon>
        <taxon>Vertebrata</taxon>
        <taxon>Euteleostomi</taxon>
        <taxon>Actinopterygii</taxon>
        <taxon>Neopterygii</taxon>
        <taxon>Teleostei</taxon>
        <taxon>Neoteleostei</taxon>
        <taxon>Acanthomorphata</taxon>
        <taxon>Ovalentaria</taxon>
        <taxon>Blenniimorphae</taxon>
        <taxon>Blenniiformes</taxon>
        <taxon>Blennioidei</taxon>
        <taxon>Blenniidae</taxon>
        <taxon>Salariinae</taxon>
        <taxon>Salarias</taxon>
    </lineage>
</organism>
<gene>
    <name evidence="7" type="primary">cables1</name>
</gene>
<dbReference type="InterPro" id="IPR036915">
    <property type="entry name" value="Cyclin-like_sf"/>
</dbReference>
<keyword evidence="3" id="KW-0132">Cell division</keyword>
<dbReference type="GO" id="GO:0051726">
    <property type="term" value="P:regulation of cell cycle"/>
    <property type="evidence" value="ECO:0007669"/>
    <property type="project" value="InterPro"/>
</dbReference>
<protein>
    <recommendedName>
        <fullName evidence="6">Cyclin N-terminal domain-containing protein</fullName>
    </recommendedName>
</protein>
<reference evidence="7" key="2">
    <citation type="submission" date="2025-08" db="UniProtKB">
        <authorList>
            <consortium name="Ensembl"/>
        </authorList>
    </citation>
    <scope>IDENTIFICATION</scope>
</reference>
<dbReference type="PANTHER" id="PTHR22896">
    <property type="entry name" value="CDK5 AND ABL1 ENZYME SUBSTRATE 1"/>
    <property type="match status" value="1"/>
</dbReference>
<evidence type="ECO:0000256" key="5">
    <source>
        <dbReference type="SAM" id="MobiDB-lite"/>
    </source>
</evidence>
<dbReference type="InterPro" id="IPR012388">
    <property type="entry name" value="CABLES1/2"/>
</dbReference>
<proteinExistence type="inferred from homology"/>
<sequence length="541" mass="59760">MAAATSSNASTATLQIKHSGIEQTRKRIDPRRRQAALSFLSNISLDGRPVQDDADTQAEEDGEARTRPSLVSPERAAHGAAAANASIPTAAAASTAAQALAFANQALLANNRSSVGPGLTPGPPAAGSDADGDAFAPAAFSSPFSAVPTSARGRLQTYTQGILPATFSRQFSQNYCLDGAQGEQQRSRRRLISQRSSLETLEDIEENAPLRRCRTLSGSPRPKSFKKVHFIKNMRQHDMRNGRIVLISGRRSFYSVFSVLPYRDCSQTGDVKIDGGRQRHPSGGVSAKEMVIGLEGVELGADGKTVSYTQFLYPTNVLGGRRNTIDSTSSFSQSRNASHRSLSLGRANSNQSSLDTGNDLVDFREYDPNLLDDPQWPCGKHKRVLIFPSYMTTVIEYVKPSDLKKDMNETFKEKFPHIRLTLSKIRSLKREIRKLAQECGYEEPTVAMAFVYFEKLVLQGKLNKQNRKLCAGACVLLAAKIGGDLKKHEVKLLIDKLEERFRVNRRELIAFEFPVLVALEFNLHLPEHEIMPHYRRLLQAS</sequence>
<evidence type="ECO:0000256" key="2">
    <source>
        <dbReference type="ARBA" id="ARBA00022553"/>
    </source>
</evidence>
<accession>A0A672GZ81</accession>
<dbReference type="GO" id="GO:0007399">
    <property type="term" value="P:nervous system development"/>
    <property type="evidence" value="ECO:0007669"/>
    <property type="project" value="TreeGrafter"/>
</dbReference>
<dbReference type="PANTHER" id="PTHR22896:SF1">
    <property type="entry name" value="CDK5 AND ABL1 ENZYME SUBSTRATE 1"/>
    <property type="match status" value="1"/>
</dbReference>
<evidence type="ECO:0000256" key="3">
    <source>
        <dbReference type="ARBA" id="ARBA00022618"/>
    </source>
</evidence>
<feature type="region of interest" description="Disordered" evidence="5">
    <location>
        <begin position="327"/>
        <end position="354"/>
    </location>
</feature>
<dbReference type="Gene3D" id="1.10.472.10">
    <property type="entry name" value="Cyclin-like"/>
    <property type="match status" value="1"/>
</dbReference>
<dbReference type="GO" id="GO:0005829">
    <property type="term" value="C:cytosol"/>
    <property type="evidence" value="ECO:0007669"/>
    <property type="project" value="TreeGrafter"/>
</dbReference>
<feature type="region of interest" description="Disordered" evidence="5">
    <location>
        <begin position="1"/>
        <end position="77"/>
    </location>
</feature>
<feature type="region of interest" description="Disordered" evidence="5">
    <location>
        <begin position="114"/>
        <end position="134"/>
    </location>
</feature>
<dbReference type="PIRSF" id="PIRSF025798">
    <property type="entry name" value="Cables"/>
    <property type="match status" value="1"/>
</dbReference>
<feature type="compositionally biased region" description="Low complexity" evidence="5">
    <location>
        <begin position="125"/>
        <end position="134"/>
    </location>
</feature>
<dbReference type="Ensembl" id="ENSSFAT00005024510.1">
    <property type="protein sequence ID" value="ENSSFAP00005023547.1"/>
    <property type="gene ID" value="ENSSFAG00005011940.1"/>
</dbReference>
<keyword evidence="2" id="KW-0597">Phosphoprotein</keyword>
<feature type="compositionally biased region" description="Low complexity" evidence="5">
    <location>
        <begin position="1"/>
        <end position="13"/>
    </location>
</feature>
<evidence type="ECO:0000259" key="6">
    <source>
        <dbReference type="Pfam" id="PF00134"/>
    </source>
</evidence>
<evidence type="ECO:0000256" key="1">
    <source>
        <dbReference type="ARBA" id="ARBA00008742"/>
    </source>
</evidence>
<dbReference type="Proteomes" id="UP000472267">
    <property type="component" value="Chromosome 18"/>
</dbReference>
<evidence type="ECO:0000313" key="8">
    <source>
        <dbReference type="Proteomes" id="UP000472267"/>
    </source>
</evidence>